<protein>
    <submittedName>
        <fullName evidence="1">Uncharacterized protein</fullName>
    </submittedName>
</protein>
<accession>A0AAV4DPS9</accession>
<evidence type="ECO:0000313" key="2">
    <source>
        <dbReference type="Proteomes" id="UP000735302"/>
    </source>
</evidence>
<evidence type="ECO:0000313" key="1">
    <source>
        <dbReference type="EMBL" id="GFO45856.1"/>
    </source>
</evidence>
<proteinExistence type="predicted"/>
<dbReference type="EMBL" id="BLXT01008083">
    <property type="protein sequence ID" value="GFO45856.1"/>
    <property type="molecule type" value="Genomic_DNA"/>
</dbReference>
<sequence length="145" mass="16023">MDAALLSEGVRAWSPAYCMASWRNTRNMFAVALYDPVLPPKDIVQGHGSPSRGADIGQFPAFGRNMRNRLLSFSHRRHTVVADQPCRARSDRGSVCLALTPKNLLCITPVLRASYNLVSLSSLQDCPALQSSTVPRRRTDLILDN</sequence>
<organism evidence="1 2">
    <name type="scientific">Plakobranchus ocellatus</name>
    <dbReference type="NCBI Taxonomy" id="259542"/>
    <lineage>
        <taxon>Eukaryota</taxon>
        <taxon>Metazoa</taxon>
        <taxon>Spiralia</taxon>
        <taxon>Lophotrochozoa</taxon>
        <taxon>Mollusca</taxon>
        <taxon>Gastropoda</taxon>
        <taxon>Heterobranchia</taxon>
        <taxon>Euthyneura</taxon>
        <taxon>Panpulmonata</taxon>
        <taxon>Sacoglossa</taxon>
        <taxon>Placobranchoidea</taxon>
        <taxon>Plakobranchidae</taxon>
        <taxon>Plakobranchus</taxon>
    </lineage>
</organism>
<reference evidence="1 2" key="1">
    <citation type="journal article" date="2021" name="Elife">
        <title>Chloroplast acquisition without the gene transfer in kleptoplastic sea slugs, Plakobranchus ocellatus.</title>
        <authorList>
            <person name="Maeda T."/>
            <person name="Takahashi S."/>
            <person name="Yoshida T."/>
            <person name="Shimamura S."/>
            <person name="Takaki Y."/>
            <person name="Nagai Y."/>
            <person name="Toyoda A."/>
            <person name="Suzuki Y."/>
            <person name="Arimoto A."/>
            <person name="Ishii H."/>
            <person name="Satoh N."/>
            <person name="Nishiyama T."/>
            <person name="Hasebe M."/>
            <person name="Maruyama T."/>
            <person name="Minagawa J."/>
            <person name="Obokata J."/>
            <person name="Shigenobu S."/>
        </authorList>
    </citation>
    <scope>NUCLEOTIDE SEQUENCE [LARGE SCALE GENOMIC DNA]</scope>
</reference>
<name>A0AAV4DPS9_9GAST</name>
<dbReference type="Proteomes" id="UP000735302">
    <property type="component" value="Unassembled WGS sequence"/>
</dbReference>
<gene>
    <name evidence="1" type="ORF">PoB_007236100</name>
</gene>
<keyword evidence="2" id="KW-1185">Reference proteome</keyword>
<dbReference type="AlphaFoldDB" id="A0AAV4DPS9"/>
<comment type="caution">
    <text evidence="1">The sequence shown here is derived from an EMBL/GenBank/DDBJ whole genome shotgun (WGS) entry which is preliminary data.</text>
</comment>